<feature type="compositionally biased region" description="Pro residues" evidence="1">
    <location>
        <begin position="36"/>
        <end position="53"/>
    </location>
</feature>
<organism evidence="2 3">
    <name type="scientific">Geodermatophilus obscurus (strain ATCC 25078 / DSM 43160 / JCM 3152 / CCUG 61914 / KCC A-0152 / KCTC 9177 / NBRC 13315 / NRRL B-3577 / G-20)</name>
    <dbReference type="NCBI Taxonomy" id="526225"/>
    <lineage>
        <taxon>Bacteria</taxon>
        <taxon>Bacillati</taxon>
        <taxon>Actinomycetota</taxon>
        <taxon>Actinomycetes</taxon>
        <taxon>Geodermatophilales</taxon>
        <taxon>Geodermatophilaceae</taxon>
        <taxon>Geodermatophilus</taxon>
    </lineage>
</organism>
<dbReference type="Proteomes" id="UP000001382">
    <property type="component" value="Chromosome"/>
</dbReference>
<name>D2SFX2_GEOOG</name>
<dbReference type="AlphaFoldDB" id="D2SFX2"/>
<keyword evidence="3" id="KW-1185">Reference proteome</keyword>
<reference evidence="3" key="2">
    <citation type="submission" date="2010-01" db="EMBL/GenBank/DDBJ databases">
        <title>The complete genome of Geodermatophilus obscurus DSM 43160.</title>
        <authorList>
            <consortium name="US DOE Joint Genome Institute (JGI-PGF)"/>
            <person name="Lucas S."/>
            <person name="Copeland A."/>
            <person name="Lapidus A."/>
            <person name="Glavina del Rio T."/>
            <person name="Dalin E."/>
            <person name="Tice H."/>
            <person name="Bruce D."/>
            <person name="Goodwin L."/>
            <person name="Pitluck S."/>
            <person name="Kyrpides N."/>
            <person name="Mavromatis K."/>
            <person name="Ivanova N."/>
            <person name="Munk A.C."/>
            <person name="Brettin T."/>
            <person name="Detter J.C."/>
            <person name="Han C."/>
            <person name="Larimer F."/>
            <person name="Land M."/>
            <person name="Hauser L."/>
            <person name="Markowitz V."/>
            <person name="Cheng J.-F."/>
            <person name="Hugenholtz P."/>
            <person name="Woyke T."/>
            <person name="Wu D."/>
            <person name="Jando M."/>
            <person name="Schneider S."/>
            <person name="Klenk H.-P."/>
            <person name="Eisen J.A."/>
        </authorList>
    </citation>
    <scope>NUCLEOTIDE SEQUENCE [LARGE SCALE GENOMIC DNA]</scope>
    <source>
        <strain evidence="3">ATCC 25078 / DSM 43160 / JCM 3152 / KCC A-0152 / KCTC 9177 / NBRC 13315 / NRRL B-3577 / G-20</strain>
    </source>
</reference>
<accession>D2SFX2</accession>
<sequence>MMRCSLARGRRFVMDDDGTLHVTTPSGVTRTTRPPGVRPPAPEPPEAAGAPPPDDTDLPPF</sequence>
<protein>
    <submittedName>
        <fullName evidence="2">Uncharacterized protein</fullName>
    </submittedName>
</protein>
<dbReference type="HOGENOM" id="CLU_2915958_0_0_11"/>
<dbReference type="KEGG" id="gob:Gobs_2194"/>
<evidence type="ECO:0000313" key="2">
    <source>
        <dbReference type="EMBL" id="ADB74877.1"/>
    </source>
</evidence>
<reference evidence="2 3" key="1">
    <citation type="journal article" date="2010" name="Stand. Genomic Sci.">
        <title>Complete genome sequence of Geodermatophilus obscurus type strain (G-20).</title>
        <authorList>
            <person name="Ivanova N."/>
            <person name="Sikorski J."/>
            <person name="Jando M."/>
            <person name="Munk C."/>
            <person name="Lapidus A."/>
            <person name="Glavina Del Rio T."/>
            <person name="Copeland A."/>
            <person name="Tice H."/>
            <person name="Cheng J.-F."/>
            <person name="Lucas S."/>
            <person name="Chen F."/>
            <person name="Nolan M."/>
            <person name="Bruce D."/>
            <person name="Goodwin L."/>
            <person name="Pitluck S."/>
            <person name="Mavromatis K."/>
            <person name="Mikhailova N."/>
            <person name="Pati A."/>
            <person name="Chen A."/>
            <person name="Palaniappan K."/>
            <person name="Land M."/>
            <person name="Hauser L."/>
            <person name="Chang Y.-J."/>
            <person name="Jeffries C.D."/>
            <person name="Meincke L."/>
            <person name="Brettin T."/>
            <person name="Detter J.C."/>
            <person name="Detter J.C."/>
            <person name="Rohde M."/>
            <person name="Goeker M."/>
            <person name="Bristow J."/>
            <person name="Eisen J.A."/>
            <person name="Markowitz V."/>
            <person name="Hugenholtz P."/>
            <person name="Kyrpides N.C."/>
            <person name="Klenk H.-P."/>
        </authorList>
    </citation>
    <scope>NUCLEOTIDE SEQUENCE [LARGE SCALE GENOMIC DNA]</scope>
    <source>
        <strain evidence="3">ATCC 25078 / DSM 43160 / JCM 3152 / KCC A-0152 / KCTC 9177 / NBRC 13315 / NRRL B-3577 / G-20</strain>
    </source>
</reference>
<proteinExistence type="predicted"/>
<dbReference type="EMBL" id="CP001867">
    <property type="protein sequence ID" value="ADB74877.1"/>
    <property type="molecule type" value="Genomic_DNA"/>
</dbReference>
<gene>
    <name evidence="2" type="ordered locus">Gobs_2194</name>
</gene>
<dbReference type="STRING" id="526225.Gobs_2194"/>
<evidence type="ECO:0000313" key="3">
    <source>
        <dbReference type="Proteomes" id="UP000001382"/>
    </source>
</evidence>
<dbReference type="RefSeq" id="WP_012948312.1">
    <property type="nucleotide sequence ID" value="NC_013757.1"/>
</dbReference>
<feature type="region of interest" description="Disordered" evidence="1">
    <location>
        <begin position="17"/>
        <end position="61"/>
    </location>
</feature>
<dbReference type="eggNOG" id="COG1403">
    <property type="taxonomic scope" value="Bacteria"/>
</dbReference>
<evidence type="ECO:0000256" key="1">
    <source>
        <dbReference type="SAM" id="MobiDB-lite"/>
    </source>
</evidence>